<dbReference type="RefSeq" id="WP_101173025.1">
    <property type="nucleotide sequence ID" value="NZ_PJAF01000004.1"/>
</dbReference>
<feature type="coiled-coil region" evidence="1">
    <location>
        <begin position="1"/>
        <end position="28"/>
    </location>
</feature>
<evidence type="ECO:0000256" key="1">
    <source>
        <dbReference type="SAM" id="Coils"/>
    </source>
</evidence>
<sequence length="74" mass="8426">MKVDEQEAEKLLNKVRDVSRRSRALYEETARLSAERSEIVREAMEAGIPRQQIADAAGTSRQMLHRIATRSTRG</sequence>
<evidence type="ECO:0000313" key="2">
    <source>
        <dbReference type="EMBL" id="PKF69341.1"/>
    </source>
</evidence>
<dbReference type="EMBL" id="PJAF01000004">
    <property type="protein sequence ID" value="PKF69341.1"/>
    <property type="molecule type" value="Genomic_DNA"/>
</dbReference>
<name>A0A2N0X9G3_9CORY</name>
<gene>
    <name evidence="2" type="ORF">CXB45_02365</name>
</gene>
<dbReference type="AlphaFoldDB" id="A0A2N0X9G3"/>
<keyword evidence="1" id="KW-0175">Coiled coil</keyword>
<protein>
    <submittedName>
        <fullName evidence="2">Uncharacterized protein</fullName>
    </submittedName>
</protein>
<reference evidence="2 3" key="1">
    <citation type="submission" date="2017-12" db="EMBL/GenBank/DDBJ databases">
        <title>Corynebacterium mastitidis 16-1433 Genome.</title>
        <authorList>
            <person name="Gulvik C.A."/>
        </authorList>
    </citation>
    <scope>NUCLEOTIDE SEQUENCE [LARGE SCALE GENOMIC DNA]</scope>
    <source>
        <strain evidence="2 3">16-1433</strain>
    </source>
</reference>
<proteinExistence type="predicted"/>
<organism evidence="2 3">
    <name type="scientific">Corynebacterium mastitidis</name>
    <dbReference type="NCBI Taxonomy" id="161890"/>
    <lineage>
        <taxon>Bacteria</taxon>
        <taxon>Bacillati</taxon>
        <taxon>Actinomycetota</taxon>
        <taxon>Actinomycetes</taxon>
        <taxon>Mycobacteriales</taxon>
        <taxon>Corynebacteriaceae</taxon>
        <taxon>Corynebacterium</taxon>
    </lineage>
</organism>
<evidence type="ECO:0000313" key="3">
    <source>
        <dbReference type="Proteomes" id="UP000233249"/>
    </source>
</evidence>
<comment type="caution">
    <text evidence="2">The sequence shown here is derived from an EMBL/GenBank/DDBJ whole genome shotgun (WGS) entry which is preliminary data.</text>
</comment>
<accession>A0A2N0X9G3</accession>
<dbReference type="Proteomes" id="UP000233249">
    <property type="component" value="Unassembled WGS sequence"/>
</dbReference>